<keyword evidence="4 7" id="KW-0812">Transmembrane</keyword>
<feature type="transmembrane region" description="Helical" evidence="7">
    <location>
        <begin position="168"/>
        <end position="188"/>
    </location>
</feature>
<comment type="caution">
    <text evidence="8">The sequence shown here is derived from an EMBL/GenBank/DDBJ whole genome shotgun (WGS) entry which is preliminary data.</text>
</comment>
<dbReference type="Pfam" id="PF03239">
    <property type="entry name" value="FTR1"/>
    <property type="match status" value="1"/>
</dbReference>
<reference evidence="8" key="1">
    <citation type="submission" date="2021-06" db="EMBL/GenBank/DDBJ databases">
        <authorList>
            <person name="Kallberg Y."/>
            <person name="Tangrot J."/>
            <person name="Rosling A."/>
        </authorList>
    </citation>
    <scope>NUCLEOTIDE SEQUENCE</scope>
    <source>
        <strain evidence="8">87-6 pot B 2015</strain>
    </source>
</reference>
<feature type="transmembrane region" description="Helical" evidence="7">
    <location>
        <begin position="86"/>
        <end position="106"/>
    </location>
</feature>
<keyword evidence="9" id="KW-1185">Reference proteome</keyword>
<dbReference type="Proteomes" id="UP000789375">
    <property type="component" value="Unassembled WGS sequence"/>
</dbReference>
<comment type="subcellular location">
    <subcellularLocation>
        <location evidence="1">Membrane</location>
        <topology evidence="1">Multi-pass membrane protein</topology>
    </subcellularLocation>
</comment>
<accession>A0A9N8V5E1</accession>
<organism evidence="8 9">
    <name type="scientific">Funneliformis mosseae</name>
    <name type="common">Endomycorrhizal fungus</name>
    <name type="synonym">Glomus mosseae</name>
    <dbReference type="NCBI Taxonomy" id="27381"/>
    <lineage>
        <taxon>Eukaryota</taxon>
        <taxon>Fungi</taxon>
        <taxon>Fungi incertae sedis</taxon>
        <taxon>Mucoromycota</taxon>
        <taxon>Glomeromycotina</taxon>
        <taxon>Glomeromycetes</taxon>
        <taxon>Glomerales</taxon>
        <taxon>Glomeraceae</taxon>
        <taxon>Funneliformis</taxon>
    </lineage>
</organism>
<feature type="transmembrane region" description="Helical" evidence="7">
    <location>
        <begin position="51"/>
        <end position="74"/>
    </location>
</feature>
<dbReference type="EMBL" id="CAJVPP010000046">
    <property type="protein sequence ID" value="CAG8437227.1"/>
    <property type="molecule type" value="Genomic_DNA"/>
</dbReference>
<gene>
    <name evidence="8" type="ORF">FMOSSE_LOCUS494</name>
</gene>
<comment type="similarity">
    <text evidence="2">Belongs to the oxidase-dependent Fe transporter (OFeT) (TC 9.A.10.1) family.</text>
</comment>
<feature type="transmembrane region" description="Helical" evidence="7">
    <location>
        <begin position="266"/>
        <end position="284"/>
    </location>
</feature>
<evidence type="ECO:0000256" key="2">
    <source>
        <dbReference type="ARBA" id="ARBA00008333"/>
    </source>
</evidence>
<dbReference type="GO" id="GO:0015093">
    <property type="term" value="F:ferrous iron transmembrane transporter activity"/>
    <property type="evidence" value="ECO:0007669"/>
    <property type="project" value="TreeGrafter"/>
</dbReference>
<dbReference type="InterPro" id="IPR004923">
    <property type="entry name" value="FTR1/Fip1/EfeU"/>
</dbReference>
<keyword evidence="3" id="KW-0813">Transport</keyword>
<evidence type="ECO:0000256" key="1">
    <source>
        <dbReference type="ARBA" id="ARBA00004141"/>
    </source>
</evidence>
<keyword evidence="3" id="KW-0408">Iron</keyword>
<protein>
    <submittedName>
        <fullName evidence="8">9263_t:CDS:1</fullName>
    </submittedName>
</protein>
<keyword evidence="6 7" id="KW-0472">Membrane</keyword>
<feature type="transmembrane region" description="Helical" evidence="7">
    <location>
        <begin position="12"/>
        <end position="31"/>
    </location>
</feature>
<keyword evidence="3" id="KW-0410">Iron transport</keyword>
<proteinExistence type="inferred from homology"/>
<evidence type="ECO:0000256" key="4">
    <source>
        <dbReference type="ARBA" id="ARBA00022692"/>
    </source>
</evidence>
<evidence type="ECO:0000313" key="8">
    <source>
        <dbReference type="EMBL" id="CAG8437227.1"/>
    </source>
</evidence>
<keyword evidence="3" id="KW-0406">Ion transport</keyword>
<evidence type="ECO:0000313" key="9">
    <source>
        <dbReference type="Proteomes" id="UP000789375"/>
    </source>
</evidence>
<dbReference type="PANTHER" id="PTHR31632:SF2">
    <property type="entry name" value="PLASMA MEMBRANE IRON PERMEASE"/>
    <property type="match status" value="1"/>
</dbReference>
<dbReference type="GO" id="GO:0033573">
    <property type="term" value="C:high-affinity iron permease complex"/>
    <property type="evidence" value="ECO:0007669"/>
    <property type="project" value="InterPro"/>
</dbReference>
<name>A0A9N8V5E1_FUNMO</name>
<dbReference type="PANTHER" id="PTHR31632">
    <property type="entry name" value="IRON TRANSPORTER FTH1"/>
    <property type="match status" value="1"/>
</dbReference>
<sequence length="310" mass="34834">MVYLFDVPAYFILLRETLEVTIILAVLLGFIDKLVPENQELRKHLKKQIWIGTGAGFLISLIIAVAFIAVFYTVARNLWEENEGAWEGSFALIASIVITIMALSMVRVQQWKAKWEGKLASAAEVYLNKHKNGNKWALILLPFTAVCRESLETLVFIAGVGFDKPASGLPIPVILGMATGFFIGYIIYKGSHKMSLNAFFIFSTVLLLFIAAGMFSTSVHELQEATGTEEKVVWHLKCCNPSTNEFWAIMKVVFGWRNKATQGTTAAYFVYWTVVLGAIGYLWYRGRKESKAEEFSSRDVNDNTDQKTDV</sequence>
<dbReference type="AlphaFoldDB" id="A0A9N8V5E1"/>
<evidence type="ECO:0000256" key="5">
    <source>
        <dbReference type="ARBA" id="ARBA00022989"/>
    </source>
</evidence>
<feature type="transmembrane region" description="Helical" evidence="7">
    <location>
        <begin position="195"/>
        <end position="215"/>
    </location>
</feature>
<keyword evidence="5 7" id="KW-1133">Transmembrane helix</keyword>
<evidence type="ECO:0000256" key="3">
    <source>
        <dbReference type="ARBA" id="ARBA00022496"/>
    </source>
</evidence>
<evidence type="ECO:0000256" key="6">
    <source>
        <dbReference type="ARBA" id="ARBA00023136"/>
    </source>
</evidence>
<evidence type="ECO:0000256" key="7">
    <source>
        <dbReference type="SAM" id="Phobius"/>
    </source>
</evidence>